<dbReference type="PANTHER" id="PTHR13304:SF0">
    <property type="entry name" value="GLYCOSYLPHOSPHATIDYLINOSITOL ANCHOR ATTACHMENT 1 PROTEIN"/>
    <property type="match status" value="1"/>
</dbReference>
<feature type="transmembrane region" description="Helical" evidence="1">
    <location>
        <begin position="342"/>
        <end position="359"/>
    </location>
</feature>
<dbReference type="OMA" id="HHSTFVW"/>
<dbReference type="GO" id="GO:0016255">
    <property type="term" value="P:attachment of GPI anchor to protein"/>
    <property type="evidence" value="ECO:0007669"/>
    <property type="project" value="TreeGrafter"/>
</dbReference>
<keyword evidence="1" id="KW-0472">Membrane</keyword>
<gene>
    <name evidence="2" type="ORF">ABL78_7999</name>
</gene>
<keyword evidence="1" id="KW-1133">Transmembrane helix</keyword>
<dbReference type="OrthoDB" id="270864at2759"/>
<protein>
    <submittedName>
        <fullName evidence="2">Putative GPI transamidase component GAA1</fullName>
    </submittedName>
</protein>
<feature type="transmembrane region" description="Helical" evidence="1">
    <location>
        <begin position="20"/>
        <end position="35"/>
    </location>
</feature>
<evidence type="ECO:0000313" key="3">
    <source>
        <dbReference type="Proteomes" id="UP000038009"/>
    </source>
</evidence>
<dbReference type="Proteomes" id="UP000038009">
    <property type="component" value="Unassembled WGS sequence"/>
</dbReference>
<keyword evidence="3" id="KW-1185">Reference proteome</keyword>
<feature type="transmembrane region" description="Helical" evidence="1">
    <location>
        <begin position="408"/>
        <end position="427"/>
    </location>
</feature>
<reference evidence="2 3" key="1">
    <citation type="journal article" date="2015" name="PLoS Pathog.">
        <title>Leptomonas seymouri: Adaptations to the Dixenous Life Cycle Analyzed by Genome Sequencing, Transcriptome Profiling and Co-infection with Leishmania donovani.</title>
        <authorList>
            <person name="Kraeva N."/>
            <person name="Butenko A."/>
            <person name="Hlavacova J."/>
            <person name="Kostygov A."/>
            <person name="Myskova J."/>
            <person name="Grybchuk D."/>
            <person name="Lestinova T."/>
            <person name="Votypka J."/>
            <person name="Volf P."/>
            <person name="Opperdoes F."/>
            <person name="Flegontov P."/>
            <person name="Lukes J."/>
            <person name="Yurchenko V."/>
        </authorList>
    </citation>
    <scope>NUCLEOTIDE SEQUENCE [LARGE SCALE GENOMIC DNA]</scope>
    <source>
        <strain evidence="2 3">ATCC 30220</strain>
    </source>
</reference>
<feature type="transmembrane region" description="Helical" evidence="1">
    <location>
        <begin position="371"/>
        <end position="396"/>
    </location>
</feature>
<evidence type="ECO:0000256" key="1">
    <source>
        <dbReference type="SAM" id="Phobius"/>
    </source>
</evidence>
<dbReference type="VEuPathDB" id="TriTrypDB:Lsey_0467_0010"/>
<keyword evidence="1" id="KW-0812">Transmembrane</keyword>
<name>A0A0N0P2W7_LEPSE</name>
<dbReference type="PANTHER" id="PTHR13304">
    <property type="entry name" value="GLYCOSYLPHOSPHATIDYLINOSITOL ANCHOR ATTACHMENT 1 PROTEIN"/>
    <property type="match status" value="1"/>
</dbReference>
<proteinExistence type="predicted"/>
<feature type="transmembrane region" description="Helical" evidence="1">
    <location>
        <begin position="434"/>
        <end position="455"/>
    </location>
</feature>
<organism evidence="2 3">
    <name type="scientific">Leptomonas seymouri</name>
    <dbReference type="NCBI Taxonomy" id="5684"/>
    <lineage>
        <taxon>Eukaryota</taxon>
        <taxon>Discoba</taxon>
        <taxon>Euglenozoa</taxon>
        <taxon>Kinetoplastea</taxon>
        <taxon>Metakinetoplastina</taxon>
        <taxon>Trypanosomatida</taxon>
        <taxon>Trypanosomatidae</taxon>
        <taxon>Leishmaniinae</taxon>
        <taxon>Leptomonas</taxon>
    </lineage>
</organism>
<feature type="transmembrane region" description="Helical" evidence="1">
    <location>
        <begin position="292"/>
        <end position="310"/>
    </location>
</feature>
<dbReference type="EMBL" id="LJSK01000467">
    <property type="protein sequence ID" value="KPI82977.1"/>
    <property type="molecule type" value="Genomic_DNA"/>
</dbReference>
<dbReference type="Pfam" id="PF04114">
    <property type="entry name" value="Gaa1"/>
    <property type="match status" value="1"/>
</dbReference>
<comment type="caution">
    <text evidence="2">The sequence shown here is derived from an EMBL/GenBank/DDBJ whole genome shotgun (WGS) entry which is preliminary data.</text>
</comment>
<dbReference type="InterPro" id="IPR007246">
    <property type="entry name" value="Gaa1"/>
</dbReference>
<sequence length="464" mass="51394">MLRKLIYSGARHHGGKLSPLFLLLGIAMLCLLPILKPPIAKIDENAVGHRSPQLTFGSIDKYLIPTVSQPQRLVRGRRSPGSEIVAVYVNTDYAAATAIANALIEVLRTRKNLACDVQFYFVNSTEEWLIPHSYTRAAIVLNMSSMYNSYVCYDTLGSNGIQPNQDLPNVAAQHAFHLHIIPSFLCQRPGGSRANLQRPFWHYWSYLEASMQLAIHPQPWHAIPTHSINTLTISTNTYYSEPSTKSGSKVPRKLVNLVLLIIDSLNGLEEKFHHSTFVWLPVSLRQYVEYDVAQFCIVLFVASIFSTAYAEYQRRGITITPLFVGLLFTPVGASVAFHAAQWLGVAVASLLFAGVFRVVMPHATSGMWMSFNAIALCLLIILQPACGLVAGCAVAIQVSFIHPALFKSFPMAVGAVVSWALCSYFVYHLQLPLLGLASISELFISFVVYPNAVWITSRFMCTVA</sequence>
<evidence type="ECO:0000313" key="2">
    <source>
        <dbReference type="EMBL" id="KPI82977.1"/>
    </source>
</evidence>
<dbReference type="GO" id="GO:0042765">
    <property type="term" value="C:GPI-anchor transamidase complex"/>
    <property type="evidence" value="ECO:0007669"/>
    <property type="project" value="InterPro"/>
</dbReference>
<accession>A0A0N0P2W7</accession>
<feature type="transmembrane region" description="Helical" evidence="1">
    <location>
        <begin position="317"/>
        <end position="336"/>
    </location>
</feature>
<dbReference type="AlphaFoldDB" id="A0A0N0P2W7"/>